<dbReference type="Gene3D" id="3.10.350.10">
    <property type="entry name" value="LysM domain"/>
    <property type="match status" value="7"/>
</dbReference>
<dbReference type="SMART" id="SM00047">
    <property type="entry name" value="LYZ2"/>
    <property type="match status" value="1"/>
</dbReference>
<gene>
    <name evidence="15" type="ORF">HF857_09775</name>
</gene>
<dbReference type="InterPro" id="IPR038765">
    <property type="entry name" value="Papain-like_cys_pep_sf"/>
</dbReference>
<comment type="similarity">
    <text evidence="1">Belongs to the peptidase C40 family.</text>
</comment>
<feature type="region of interest" description="Disordered" evidence="12">
    <location>
        <begin position="605"/>
        <end position="639"/>
    </location>
</feature>
<comment type="similarity">
    <text evidence="2">Belongs to the glycosyl hydrolase 73 family.</text>
</comment>
<keyword evidence="5" id="KW-0645">Protease</keyword>
<feature type="domain" description="LysM" evidence="13">
    <location>
        <begin position="322"/>
        <end position="365"/>
    </location>
</feature>
<dbReference type="Pfam" id="PF01476">
    <property type="entry name" value="LysM"/>
    <property type="match status" value="7"/>
</dbReference>
<feature type="domain" description="LysM" evidence="13">
    <location>
        <begin position="720"/>
        <end position="763"/>
    </location>
</feature>
<proteinExistence type="inferred from homology"/>
<dbReference type="SMART" id="SM00257">
    <property type="entry name" value="LysM"/>
    <property type="match status" value="7"/>
</dbReference>
<dbReference type="Gene3D" id="3.90.1720.10">
    <property type="entry name" value="endopeptidase domain like (from Nostoc punctiforme)"/>
    <property type="match status" value="1"/>
</dbReference>
<evidence type="ECO:0000256" key="8">
    <source>
        <dbReference type="ARBA" id="ARBA00022801"/>
    </source>
</evidence>
<evidence type="ECO:0000313" key="16">
    <source>
        <dbReference type="Proteomes" id="UP000588071"/>
    </source>
</evidence>
<evidence type="ECO:0000256" key="7">
    <source>
        <dbReference type="ARBA" id="ARBA00022737"/>
    </source>
</evidence>
<dbReference type="InterPro" id="IPR000064">
    <property type="entry name" value="NLP_P60_dom"/>
</dbReference>
<accession>A0A7X9NN92</accession>
<evidence type="ECO:0000256" key="11">
    <source>
        <dbReference type="ARBA" id="ARBA00032108"/>
    </source>
</evidence>
<dbReference type="Proteomes" id="UP000588071">
    <property type="component" value="Unassembled WGS sequence"/>
</dbReference>
<comment type="caution">
    <text evidence="15">The sequence shown here is derived from an EMBL/GenBank/DDBJ whole genome shotgun (WGS) entry which is preliminary data.</text>
</comment>
<dbReference type="InterPro" id="IPR036779">
    <property type="entry name" value="LysM_dom_sf"/>
</dbReference>
<dbReference type="EMBL" id="JABAFV010000019">
    <property type="protein sequence ID" value="NME50498.1"/>
    <property type="molecule type" value="Genomic_DNA"/>
</dbReference>
<feature type="domain" description="NlpC/P60" evidence="14">
    <location>
        <begin position="789"/>
        <end position="906"/>
    </location>
</feature>
<dbReference type="SUPFAM" id="SSF54001">
    <property type="entry name" value="Cysteine proteinases"/>
    <property type="match status" value="1"/>
</dbReference>
<evidence type="ECO:0000256" key="9">
    <source>
        <dbReference type="ARBA" id="ARBA00022807"/>
    </source>
</evidence>
<evidence type="ECO:0000256" key="4">
    <source>
        <dbReference type="ARBA" id="ARBA00022638"/>
    </source>
</evidence>
<evidence type="ECO:0000256" key="12">
    <source>
        <dbReference type="SAM" id="MobiDB-lite"/>
    </source>
</evidence>
<evidence type="ECO:0000259" key="13">
    <source>
        <dbReference type="PROSITE" id="PS51782"/>
    </source>
</evidence>
<feature type="compositionally biased region" description="Low complexity" evidence="12">
    <location>
        <begin position="629"/>
        <end position="639"/>
    </location>
</feature>
<dbReference type="GO" id="GO:0031640">
    <property type="term" value="P:killing of cells of another organism"/>
    <property type="evidence" value="ECO:0007669"/>
    <property type="project" value="UniProtKB-KW"/>
</dbReference>
<dbReference type="GO" id="GO:0071555">
    <property type="term" value="P:cell wall organization"/>
    <property type="evidence" value="ECO:0007669"/>
    <property type="project" value="UniProtKB-KW"/>
</dbReference>
<reference evidence="15 16" key="1">
    <citation type="submission" date="2020-04" db="EMBL/GenBank/DDBJ databases">
        <authorList>
            <person name="Hitch T.C.A."/>
            <person name="Wylensek D."/>
            <person name="Clavel T."/>
        </authorList>
    </citation>
    <scope>NUCLEOTIDE SEQUENCE [LARGE SCALE GENOMIC DNA]</scope>
    <source>
        <strain evidence="15 16">WCA-380-WT-3C</strain>
    </source>
</reference>
<dbReference type="GO" id="GO:0004040">
    <property type="term" value="F:amidase activity"/>
    <property type="evidence" value="ECO:0007669"/>
    <property type="project" value="InterPro"/>
</dbReference>
<keyword evidence="3" id="KW-0929">Antimicrobial</keyword>
<evidence type="ECO:0000256" key="1">
    <source>
        <dbReference type="ARBA" id="ARBA00007074"/>
    </source>
</evidence>
<dbReference type="InterPro" id="IPR002901">
    <property type="entry name" value="MGlyc_endo_b_GlcNAc-like_dom"/>
</dbReference>
<feature type="compositionally biased region" description="Polar residues" evidence="12">
    <location>
        <begin position="605"/>
        <end position="628"/>
    </location>
</feature>
<feature type="domain" description="LysM" evidence="13">
    <location>
        <begin position="640"/>
        <end position="683"/>
    </location>
</feature>
<dbReference type="AlphaFoldDB" id="A0A7X9NN92"/>
<feature type="compositionally biased region" description="Low complexity" evidence="12">
    <location>
        <begin position="446"/>
        <end position="479"/>
    </location>
</feature>
<evidence type="ECO:0000256" key="3">
    <source>
        <dbReference type="ARBA" id="ARBA00022529"/>
    </source>
</evidence>
<feature type="compositionally biased region" description="Low complexity" evidence="12">
    <location>
        <begin position="705"/>
        <end position="719"/>
    </location>
</feature>
<evidence type="ECO:0000256" key="2">
    <source>
        <dbReference type="ARBA" id="ARBA00010266"/>
    </source>
</evidence>
<evidence type="ECO:0000259" key="14">
    <source>
        <dbReference type="PROSITE" id="PS51935"/>
    </source>
</evidence>
<dbReference type="GO" id="GO:0008234">
    <property type="term" value="F:cysteine-type peptidase activity"/>
    <property type="evidence" value="ECO:0007669"/>
    <property type="project" value="UniProtKB-KW"/>
</dbReference>
<evidence type="ECO:0000256" key="6">
    <source>
        <dbReference type="ARBA" id="ARBA00022729"/>
    </source>
</evidence>
<protein>
    <recommendedName>
        <fullName evidence="11">Peptidoglycan hydrolase</fullName>
    </recommendedName>
</protein>
<feature type="region of interest" description="Disordered" evidence="12">
    <location>
        <begin position="374"/>
        <end position="402"/>
    </location>
</feature>
<feature type="domain" description="LysM" evidence="13">
    <location>
        <begin position="480"/>
        <end position="523"/>
    </location>
</feature>
<feature type="compositionally biased region" description="Low complexity" evidence="12">
    <location>
        <begin position="545"/>
        <end position="559"/>
    </location>
</feature>
<keyword evidence="6" id="KW-0732">Signal</keyword>
<keyword evidence="9" id="KW-0788">Thiol protease</keyword>
<dbReference type="PANTHER" id="PTHR33734">
    <property type="entry name" value="LYSM DOMAIN-CONTAINING GPI-ANCHORED PROTEIN 2"/>
    <property type="match status" value="1"/>
</dbReference>
<dbReference type="RefSeq" id="WP_168931646.1">
    <property type="nucleotide sequence ID" value="NZ_JABAFV010000019.1"/>
</dbReference>
<evidence type="ECO:0000256" key="5">
    <source>
        <dbReference type="ARBA" id="ARBA00022670"/>
    </source>
</evidence>
<dbReference type="GO" id="GO:0008932">
    <property type="term" value="F:lytic endotransglycosylase activity"/>
    <property type="evidence" value="ECO:0007669"/>
    <property type="project" value="TreeGrafter"/>
</dbReference>
<keyword evidence="4" id="KW-0081">Bacteriolytic enzyme</keyword>
<feature type="domain" description="LysM" evidence="13">
    <location>
        <begin position="560"/>
        <end position="603"/>
    </location>
</feature>
<dbReference type="SUPFAM" id="SSF54106">
    <property type="entry name" value="LysM domain"/>
    <property type="match status" value="7"/>
</dbReference>
<feature type="compositionally biased region" description="Polar residues" evidence="12">
    <location>
        <begin position="685"/>
        <end position="704"/>
    </location>
</feature>
<feature type="domain" description="LysM" evidence="13">
    <location>
        <begin position="402"/>
        <end position="445"/>
    </location>
</feature>
<keyword evidence="7" id="KW-0677">Repeat</keyword>
<dbReference type="Gene3D" id="1.10.530.10">
    <property type="match status" value="1"/>
</dbReference>
<evidence type="ECO:0000313" key="15">
    <source>
        <dbReference type="EMBL" id="NME50498.1"/>
    </source>
</evidence>
<dbReference type="GO" id="GO:0042742">
    <property type="term" value="P:defense response to bacterium"/>
    <property type="evidence" value="ECO:0007669"/>
    <property type="project" value="UniProtKB-KW"/>
</dbReference>
<dbReference type="Gene3D" id="4.10.80.30">
    <property type="entry name" value="DNA polymerase, domain 6"/>
    <property type="match status" value="1"/>
</dbReference>
<feature type="domain" description="LysM" evidence="13">
    <location>
        <begin position="251"/>
        <end position="294"/>
    </location>
</feature>
<feature type="compositionally biased region" description="Polar residues" evidence="12">
    <location>
        <begin position="526"/>
        <end position="544"/>
    </location>
</feature>
<dbReference type="Pfam" id="PF00877">
    <property type="entry name" value="NLPC_P60"/>
    <property type="match status" value="1"/>
</dbReference>
<evidence type="ECO:0000256" key="10">
    <source>
        <dbReference type="ARBA" id="ARBA00023316"/>
    </source>
</evidence>
<feature type="region of interest" description="Disordered" evidence="12">
    <location>
        <begin position="685"/>
        <end position="719"/>
    </location>
</feature>
<dbReference type="InterPro" id="IPR018392">
    <property type="entry name" value="LysM"/>
</dbReference>
<dbReference type="CDD" id="cd00118">
    <property type="entry name" value="LysM"/>
    <property type="match status" value="7"/>
</dbReference>
<name>A0A7X9NN92_9ENTE</name>
<dbReference type="PANTHER" id="PTHR33734:SF22">
    <property type="entry name" value="MEMBRANE-BOUND LYTIC MUREIN TRANSGLYCOSYLASE D"/>
    <property type="match status" value="1"/>
</dbReference>
<dbReference type="Pfam" id="PF01832">
    <property type="entry name" value="Glucosaminidase"/>
    <property type="match status" value="1"/>
</dbReference>
<keyword evidence="8" id="KW-0378">Hydrolase</keyword>
<dbReference type="PROSITE" id="PS51782">
    <property type="entry name" value="LYSM"/>
    <property type="match status" value="7"/>
</dbReference>
<feature type="region of interest" description="Disordered" evidence="12">
    <location>
        <begin position="526"/>
        <end position="559"/>
    </location>
</feature>
<organism evidence="15 16">
    <name type="scientific">Enterococcus cecorum</name>
    <dbReference type="NCBI Taxonomy" id="44008"/>
    <lineage>
        <taxon>Bacteria</taxon>
        <taxon>Bacillati</taxon>
        <taxon>Bacillota</taxon>
        <taxon>Bacilli</taxon>
        <taxon>Lactobacillales</taxon>
        <taxon>Enterococcaceae</taxon>
        <taxon>Enterococcus</taxon>
    </lineage>
</organism>
<feature type="region of interest" description="Disordered" evidence="12">
    <location>
        <begin position="445"/>
        <end position="479"/>
    </location>
</feature>
<dbReference type="GO" id="GO:0006508">
    <property type="term" value="P:proteolysis"/>
    <property type="evidence" value="ECO:0007669"/>
    <property type="project" value="UniProtKB-KW"/>
</dbReference>
<dbReference type="PROSITE" id="PS51935">
    <property type="entry name" value="NLPC_P60"/>
    <property type="match status" value="1"/>
</dbReference>
<keyword evidence="10" id="KW-0961">Cell wall biogenesis/degradation</keyword>
<sequence length="906" mass="95721">MKKHTGYQVKHHTANHKKYRKLSKTAAVVGSTVTAVSVAAPLMPAVNVQADTVQYSSASSQQQFINQIAPHAQSVANANDLYASVMMAQAILESAWGQSTLAQAPNYNLFGIKGSYNGQTVYMDTLEFLNGQWVTKNEPFRRYPSYAESFMDNARTLRTVSFQSGVYYYAGAWKSNTTSYRDATAWLTGRYATDPNYATSLNRIIETYGLTRYDTASNGTPSTVIGGGISSENNAGVVNNSSQSTGNLGGSTYTVSVGDTLWAISRKFGVTITQLKSWNNLSSDMIYVGQKLSIQTGTGNTAVTPTPSTPGVSNNPTTSNAQTYTVVAGDSVWKIAHQFGISMDTLRSLNNIQNNFIYPGQVLKIRIISSNNVTTPTPESTPSIPTGSQTSTQTPTNQTSDTIYTVKSGDSLWAIANKHGLSVSQLKSINHLTSDIIYPGQKLNTKTKVSSQDTVSSSTTKPAPSQESITSSNTSTSTSKTYTVASGDSLWAIANKHGLSVSQLKNMNGLTSDIIYPGQTLKVGQGNNTSTTAPSKIATTTPAPSQVSTTSSNTSTSTSKTYTVASGDSLWAIANKHGLSVSQLKNMNGLTSDVIYPGQTLKVGQGNNTSTTAPSKIATTTPAPSQVPTTSSNTSTSTSKTYTVASGDSLWAIANKHGLSVSQLKNMNGLTSDVIYPGQTLKVGQGNNTSTTAPSKIATTTPAPSQVSTTSSNTSTSTSKTYTVASGDSLWAIANKHGLSVSQLKNMNGLTSDVIYPGKQLLVSQTSNSSATVNLISLNTTNTNSSSNNLNRAAIVAEANKHIGKPYAWGAKGPDSFDCSGYTRYVFLQVTGRDIGSNTVAQEKAGTIISVDQAKAGDLYFWGSQGSSYHVAIALGNGSYIYASEPGDFVKIGSVANFAPDFAVRM</sequence>